<keyword evidence="1" id="KW-0472">Membrane</keyword>
<dbReference type="InterPro" id="IPR000160">
    <property type="entry name" value="GGDEF_dom"/>
</dbReference>
<dbReference type="Pfam" id="PF00990">
    <property type="entry name" value="GGDEF"/>
    <property type="match status" value="1"/>
</dbReference>
<dbReference type="InterPro" id="IPR003660">
    <property type="entry name" value="HAMP_dom"/>
</dbReference>
<dbReference type="SUPFAM" id="SSF158472">
    <property type="entry name" value="HAMP domain-like"/>
    <property type="match status" value="1"/>
</dbReference>
<dbReference type="InterPro" id="IPR035919">
    <property type="entry name" value="EAL_sf"/>
</dbReference>
<dbReference type="CDD" id="cd06225">
    <property type="entry name" value="HAMP"/>
    <property type="match status" value="1"/>
</dbReference>
<dbReference type="PROSITE" id="PS50885">
    <property type="entry name" value="HAMP"/>
    <property type="match status" value="1"/>
</dbReference>
<comment type="caution">
    <text evidence="5">The sequence shown here is derived from an EMBL/GenBank/DDBJ whole genome shotgun (WGS) entry which is preliminary data.</text>
</comment>
<dbReference type="PROSITE" id="PS50883">
    <property type="entry name" value="EAL"/>
    <property type="match status" value="1"/>
</dbReference>
<organism evidence="5 6">
    <name type="scientific">Sphingomonas japonica</name>
    <dbReference type="NCBI Taxonomy" id="511662"/>
    <lineage>
        <taxon>Bacteria</taxon>
        <taxon>Pseudomonadati</taxon>
        <taxon>Pseudomonadota</taxon>
        <taxon>Alphaproteobacteria</taxon>
        <taxon>Sphingomonadales</taxon>
        <taxon>Sphingomonadaceae</taxon>
        <taxon>Sphingomonas</taxon>
    </lineage>
</organism>
<dbReference type="Gene3D" id="3.20.20.450">
    <property type="entry name" value="EAL domain"/>
    <property type="match status" value="1"/>
</dbReference>
<dbReference type="PANTHER" id="PTHR44757:SF2">
    <property type="entry name" value="BIOFILM ARCHITECTURE MAINTENANCE PROTEIN MBAA"/>
    <property type="match status" value="1"/>
</dbReference>
<feature type="domain" description="HAMP" evidence="3">
    <location>
        <begin position="315"/>
        <end position="366"/>
    </location>
</feature>
<keyword evidence="1" id="KW-0812">Transmembrane</keyword>
<dbReference type="SUPFAM" id="SSF141868">
    <property type="entry name" value="EAL domain-like"/>
    <property type="match status" value="1"/>
</dbReference>
<name>A0ABX0U103_9SPHN</name>
<dbReference type="SMART" id="SM00304">
    <property type="entry name" value="HAMP"/>
    <property type="match status" value="1"/>
</dbReference>
<gene>
    <name evidence="5" type="ORF">FHT01_001312</name>
</gene>
<dbReference type="CDD" id="cd01949">
    <property type="entry name" value="GGDEF"/>
    <property type="match status" value="1"/>
</dbReference>
<dbReference type="RefSeq" id="WP_244935374.1">
    <property type="nucleotide sequence ID" value="NZ_BAAAEV010000001.1"/>
</dbReference>
<dbReference type="CDD" id="cd01948">
    <property type="entry name" value="EAL"/>
    <property type="match status" value="1"/>
</dbReference>
<keyword evidence="1" id="KW-1133">Transmembrane helix</keyword>
<keyword evidence="6" id="KW-1185">Reference proteome</keyword>
<dbReference type="SMART" id="SM00267">
    <property type="entry name" value="GGDEF"/>
    <property type="match status" value="1"/>
</dbReference>
<dbReference type="NCBIfam" id="TIGR00254">
    <property type="entry name" value="GGDEF"/>
    <property type="match status" value="1"/>
</dbReference>
<dbReference type="PANTHER" id="PTHR44757">
    <property type="entry name" value="DIGUANYLATE CYCLASE DGCP"/>
    <property type="match status" value="1"/>
</dbReference>
<feature type="domain" description="GGDEF" evidence="4">
    <location>
        <begin position="401"/>
        <end position="531"/>
    </location>
</feature>
<evidence type="ECO:0000313" key="6">
    <source>
        <dbReference type="Proteomes" id="UP000788153"/>
    </source>
</evidence>
<feature type="transmembrane region" description="Helical" evidence="1">
    <location>
        <begin position="49"/>
        <end position="70"/>
    </location>
</feature>
<feature type="transmembrane region" description="Helical" evidence="1">
    <location>
        <begin position="291"/>
        <end position="314"/>
    </location>
</feature>
<evidence type="ECO:0000259" key="3">
    <source>
        <dbReference type="PROSITE" id="PS50885"/>
    </source>
</evidence>
<dbReference type="InterPro" id="IPR043128">
    <property type="entry name" value="Rev_trsase/Diguanyl_cyclase"/>
</dbReference>
<dbReference type="Pfam" id="PF14827">
    <property type="entry name" value="dCache_3"/>
    <property type="match status" value="1"/>
</dbReference>
<protein>
    <submittedName>
        <fullName evidence="5">Diguanylate cyclase (GGDEF)-like protein</fullName>
    </submittedName>
</protein>
<dbReference type="SUPFAM" id="SSF55073">
    <property type="entry name" value="Nucleotide cyclase"/>
    <property type="match status" value="1"/>
</dbReference>
<evidence type="ECO:0000259" key="2">
    <source>
        <dbReference type="PROSITE" id="PS50883"/>
    </source>
</evidence>
<accession>A0ABX0U103</accession>
<feature type="domain" description="EAL" evidence="2">
    <location>
        <begin position="540"/>
        <end position="790"/>
    </location>
</feature>
<dbReference type="Pfam" id="PF00563">
    <property type="entry name" value="EAL"/>
    <property type="match status" value="1"/>
</dbReference>
<reference evidence="5 6" key="1">
    <citation type="submission" date="2020-03" db="EMBL/GenBank/DDBJ databases">
        <title>Genomic Encyclopedia of Type Strains, Phase IV (KMG-IV): sequencing the most valuable type-strain genomes for metagenomic binning, comparative biology and taxonomic classification.</title>
        <authorList>
            <person name="Goeker M."/>
        </authorList>
    </citation>
    <scope>NUCLEOTIDE SEQUENCE [LARGE SCALE GENOMIC DNA]</scope>
    <source>
        <strain evidence="5 6">DSM 22753</strain>
    </source>
</reference>
<dbReference type="PROSITE" id="PS50887">
    <property type="entry name" value="GGDEF"/>
    <property type="match status" value="1"/>
</dbReference>
<dbReference type="InterPro" id="IPR029150">
    <property type="entry name" value="dCache_3"/>
</dbReference>
<evidence type="ECO:0000259" key="4">
    <source>
        <dbReference type="PROSITE" id="PS50887"/>
    </source>
</evidence>
<dbReference type="InterPro" id="IPR001633">
    <property type="entry name" value="EAL_dom"/>
</dbReference>
<evidence type="ECO:0000313" key="5">
    <source>
        <dbReference type="EMBL" id="NIJ23770.1"/>
    </source>
</evidence>
<dbReference type="SMART" id="SM00052">
    <property type="entry name" value="EAL"/>
    <property type="match status" value="1"/>
</dbReference>
<evidence type="ECO:0000256" key="1">
    <source>
        <dbReference type="SAM" id="Phobius"/>
    </source>
</evidence>
<dbReference type="Gene3D" id="3.30.70.270">
    <property type="match status" value="1"/>
</dbReference>
<dbReference type="Gene3D" id="6.10.340.10">
    <property type="match status" value="1"/>
</dbReference>
<dbReference type="InterPro" id="IPR052155">
    <property type="entry name" value="Biofilm_reg_signaling"/>
</dbReference>
<dbReference type="InterPro" id="IPR029787">
    <property type="entry name" value="Nucleotide_cyclase"/>
</dbReference>
<dbReference type="EMBL" id="JAASQP010000001">
    <property type="protein sequence ID" value="NIJ23770.1"/>
    <property type="molecule type" value="Genomic_DNA"/>
</dbReference>
<dbReference type="Proteomes" id="UP000788153">
    <property type="component" value="Unassembled WGS sequence"/>
</dbReference>
<sequence>MDGAHLGYRRRVAPGDAAAAMMPVPLPEALLRGWSRFHPLASLSRKLTIFYAVLFGAAVALILGGARWGIERYAERIVNAEMASGSAVFDRITAMRYTQLGDASRVLASDFGFRSAVATGDAPTIASALDSLQQRLGLAQAFLVGTDGSVVGYRGTLTDRDAAALFDALDAGARRGVLRIGDTDFSAAATPVKAPVLVGWVVFANRLDAAELGSLAQLSAIDLKPSIVSAGALPAGVPLSTDADSPATERLVDGERMLAHATPIPAFGGGEAPVLLLEYSLTRALRDYAPMLWLVLAFGIIGIAVAIVGSWFLAQALTRPIKALERAARKVSAGEHAQVTVTTRDEIGTLATSFNRMVDDIAERERQIAHMAFHDDLTGLANRTLLREHLAMALARLGDDRKLALLCLDLDNFKVVNDTLGHPTGDALLCMVAERLGQVVGDGFVARLGGDEFAVVTSDDGRPLDRLAREIIQVVSSPCTVNGHRVVPGTSIGIAIARQDGDDPTDLLKNADLALYRAKQDGKGGFRFFEAAMDAEAQKRRQMELDLHDAIANGELHLMFQPLFNLGEGRVSAFEALLRWNHPVRGLVSPVDFIPLAEDTGLILPIGEWVIREACRAAMRWPDHVRVAVNVSAVQFRNPGLNAVVLQALGESGLAPQRLELEITESLFIENVEGVLASLHSLRAMGVRVALDDFGTGYSSLSYLRAFPFDKIKIDRSFIIDLMSSKGATAIIKSITTLADALGMETTAEGVENEGQLDILREQGCSQIQGFYFSKPLVEADVAALFLPGGGEMPESAQAA</sequence>
<proteinExistence type="predicted"/>
<dbReference type="Pfam" id="PF00672">
    <property type="entry name" value="HAMP"/>
    <property type="match status" value="1"/>
</dbReference>